<dbReference type="Pfam" id="PF23544">
    <property type="entry name" value="AtuA_ferredoxin"/>
    <property type="match status" value="1"/>
</dbReference>
<sequence>MREWPQPTTVGELAHARSGDKGDRVNIGVIATDEAAFERLGEQLTAARVAAHFEGLIDGDVTRYRLENIHAFNFVGTQALDGGGQVSLRYDTQGKTYAALLLACELPATTDH</sequence>
<proteinExistence type="predicted"/>
<dbReference type="AlphaFoldDB" id="A0A1I4BHL8"/>
<dbReference type="PANTHER" id="PTHR47708">
    <property type="match status" value="1"/>
</dbReference>
<reference evidence="4" key="1">
    <citation type="submission" date="2016-10" db="EMBL/GenBank/DDBJ databases">
        <authorList>
            <person name="Varghese N."/>
            <person name="Submissions S."/>
        </authorList>
    </citation>
    <scope>NUCLEOTIDE SEQUENCE [LARGE SCALE GENOMIC DNA]</scope>
    <source>
        <strain evidence="4">CGMCC 1.7738</strain>
    </source>
</reference>
<dbReference type="EMBL" id="FOTC01000001">
    <property type="protein sequence ID" value="SFK67446.1"/>
    <property type="molecule type" value="Genomic_DNA"/>
</dbReference>
<evidence type="ECO:0000313" key="3">
    <source>
        <dbReference type="EMBL" id="SFK67446.1"/>
    </source>
</evidence>
<evidence type="ECO:0000259" key="2">
    <source>
        <dbReference type="Pfam" id="PF23544"/>
    </source>
</evidence>
<feature type="domain" description="AtuA-like ferredoxin-fold" evidence="2">
    <location>
        <begin position="10"/>
        <end position="106"/>
    </location>
</feature>
<evidence type="ECO:0000256" key="1">
    <source>
        <dbReference type="SAM" id="MobiDB-lite"/>
    </source>
</evidence>
<evidence type="ECO:0000313" key="4">
    <source>
        <dbReference type="Proteomes" id="UP000199607"/>
    </source>
</evidence>
<name>A0A1I4BHL8_9EURY</name>
<feature type="region of interest" description="Disordered" evidence="1">
    <location>
        <begin position="1"/>
        <end position="20"/>
    </location>
</feature>
<gene>
    <name evidence="3" type="ORF">SAMN04487950_0521</name>
</gene>
<dbReference type="PANTHER" id="PTHR47708:SF2">
    <property type="entry name" value="SI:CH73-132F6.5"/>
    <property type="match status" value="1"/>
</dbReference>
<dbReference type="RefSeq" id="WP_089865324.1">
    <property type="nucleotide sequence ID" value="NZ_FOTC01000001.1"/>
</dbReference>
<protein>
    <recommendedName>
        <fullName evidence="2">AtuA-like ferredoxin-fold domain-containing protein</fullName>
    </recommendedName>
</protein>
<keyword evidence="4" id="KW-1185">Reference proteome</keyword>
<organism evidence="3 4">
    <name type="scientific">Halogranum rubrum</name>
    <dbReference type="NCBI Taxonomy" id="553466"/>
    <lineage>
        <taxon>Archaea</taxon>
        <taxon>Methanobacteriati</taxon>
        <taxon>Methanobacteriota</taxon>
        <taxon>Stenosarchaea group</taxon>
        <taxon>Halobacteria</taxon>
        <taxon>Halobacteriales</taxon>
        <taxon>Haloferacaceae</taxon>
    </lineage>
</organism>
<accession>A0A1I4BHL8</accession>
<dbReference type="STRING" id="553466.SAMN04487950_0521"/>
<dbReference type="Proteomes" id="UP000199607">
    <property type="component" value="Unassembled WGS sequence"/>
</dbReference>
<dbReference type="InterPro" id="IPR056362">
    <property type="entry name" value="AtuA-like_ferredoxin_dom"/>
</dbReference>